<dbReference type="InterPro" id="IPR012944">
    <property type="entry name" value="SusD_RagB_dom"/>
</dbReference>
<dbReference type="RefSeq" id="WP_379662741.1">
    <property type="nucleotide sequence ID" value="NZ_JBHUDG010000016.1"/>
</dbReference>
<evidence type="ECO:0000256" key="2">
    <source>
        <dbReference type="ARBA" id="ARBA00006275"/>
    </source>
</evidence>
<comment type="subcellular location">
    <subcellularLocation>
        <location evidence="1">Cell outer membrane</location>
    </subcellularLocation>
</comment>
<evidence type="ECO:0000256" key="1">
    <source>
        <dbReference type="ARBA" id="ARBA00004442"/>
    </source>
</evidence>
<dbReference type="InterPro" id="IPR033985">
    <property type="entry name" value="SusD-like_N"/>
</dbReference>
<feature type="domain" description="RagB/SusD" evidence="6">
    <location>
        <begin position="344"/>
        <end position="544"/>
    </location>
</feature>
<evidence type="ECO:0000313" key="8">
    <source>
        <dbReference type="EMBL" id="MFD1630363.1"/>
    </source>
</evidence>
<accession>A0ABW4IDN2</accession>
<dbReference type="PROSITE" id="PS51257">
    <property type="entry name" value="PROKAR_LIPOPROTEIN"/>
    <property type="match status" value="1"/>
</dbReference>
<keyword evidence="9" id="KW-1185">Reference proteome</keyword>
<dbReference type="EMBL" id="JBHUDG010000016">
    <property type="protein sequence ID" value="MFD1630363.1"/>
    <property type="molecule type" value="Genomic_DNA"/>
</dbReference>
<comment type="caution">
    <text evidence="8">The sequence shown here is derived from an EMBL/GenBank/DDBJ whole genome shotgun (WGS) entry which is preliminary data.</text>
</comment>
<keyword evidence="3" id="KW-0732">Signal</keyword>
<dbReference type="Proteomes" id="UP001597118">
    <property type="component" value="Unassembled WGS sequence"/>
</dbReference>
<dbReference type="CDD" id="cd08977">
    <property type="entry name" value="SusD"/>
    <property type="match status" value="1"/>
</dbReference>
<evidence type="ECO:0000259" key="6">
    <source>
        <dbReference type="Pfam" id="PF07980"/>
    </source>
</evidence>
<dbReference type="Gene3D" id="1.25.40.390">
    <property type="match status" value="1"/>
</dbReference>
<dbReference type="SUPFAM" id="SSF48452">
    <property type="entry name" value="TPR-like"/>
    <property type="match status" value="1"/>
</dbReference>
<dbReference type="InterPro" id="IPR011990">
    <property type="entry name" value="TPR-like_helical_dom_sf"/>
</dbReference>
<keyword evidence="4" id="KW-0472">Membrane</keyword>
<comment type="similarity">
    <text evidence="2">Belongs to the SusD family.</text>
</comment>
<keyword evidence="5" id="KW-0998">Cell outer membrane</keyword>
<evidence type="ECO:0000256" key="3">
    <source>
        <dbReference type="ARBA" id="ARBA00022729"/>
    </source>
</evidence>
<organism evidence="8 9">
    <name type="scientific">Pseudopedobacter beijingensis</name>
    <dbReference type="NCBI Taxonomy" id="1207056"/>
    <lineage>
        <taxon>Bacteria</taxon>
        <taxon>Pseudomonadati</taxon>
        <taxon>Bacteroidota</taxon>
        <taxon>Sphingobacteriia</taxon>
        <taxon>Sphingobacteriales</taxon>
        <taxon>Sphingobacteriaceae</taxon>
        <taxon>Pseudopedobacter</taxon>
    </lineage>
</organism>
<evidence type="ECO:0000256" key="4">
    <source>
        <dbReference type="ARBA" id="ARBA00023136"/>
    </source>
</evidence>
<proteinExistence type="inferred from homology"/>
<feature type="domain" description="SusD-like N-terminal" evidence="7">
    <location>
        <begin position="106"/>
        <end position="226"/>
    </location>
</feature>
<protein>
    <submittedName>
        <fullName evidence="8">RagB/SusD family nutrient uptake outer membrane protein</fullName>
    </submittedName>
</protein>
<name>A0ABW4IDN2_9SPHI</name>
<dbReference type="Pfam" id="PF07980">
    <property type="entry name" value="SusD_RagB"/>
    <property type="match status" value="1"/>
</dbReference>
<sequence length="544" mass="61752">MKRLFKNTIKTIVIATLAGTTVTSCKKALEEKPYSFLSPNNFYKNENDAKIAINGVYNTLYSWDLYKQPFWNMTVLDDDHVSGADWFLGTTGAGNYQGYWGVDGPWVGLYSMISRANVVIENVSKIEQDIDAEVKERIIGEAYCLRGWAYFQLVQLYGAVPLRGKSLSEDPNPNVPKSPVKEVYEFIIEDFKKAEQMLLPEGNPKSGEPGRVKRGVAKAFLAKTYLTMASGSLSGAQISVRGGQDNNLYTYTKSVVAGLEGLDSRVYFELARDKAIELLGDNEYSLFTASWKDIWKKENRNKGENMWELQSLAGTDLFTNNLSAYFSAFSTFGRGAVWFTNNHYRDYEVNDLRVLQGVKHNYEMNNASKTKYFYPSWEAATYKTIGGVTYNNNGTTDDRAYVIKYEDVADPTIANSDAFFPLLRYSEVYLIAAEAENELSSTPSVKAYEYLNEIRGRAHASLVSNLTQQEFRSFVLAERAREFVFEGIRRFDLIRWGVYLQVMNKISAGQDNISKSRSEKHLLFPIPNGEMLSNEAIKENNKFW</sequence>
<reference evidence="9" key="1">
    <citation type="journal article" date="2019" name="Int. J. Syst. Evol. Microbiol.">
        <title>The Global Catalogue of Microorganisms (GCM) 10K type strain sequencing project: providing services to taxonomists for standard genome sequencing and annotation.</title>
        <authorList>
            <consortium name="The Broad Institute Genomics Platform"/>
            <consortium name="The Broad Institute Genome Sequencing Center for Infectious Disease"/>
            <person name="Wu L."/>
            <person name="Ma J."/>
        </authorList>
    </citation>
    <scope>NUCLEOTIDE SEQUENCE [LARGE SCALE GENOMIC DNA]</scope>
    <source>
        <strain evidence="9">CCUG 53762</strain>
    </source>
</reference>
<evidence type="ECO:0000313" key="9">
    <source>
        <dbReference type="Proteomes" id="UP001597118"/>
    </source>
</evidence>
<dbReference type="Pfam" id="PF14322">
    <property type="entry name" value="SusD-like_3"/>
    <property type="match status" value="1"/>
</dbReference>
<gene>
    <name evidence="8" type="ORF">ACFSAH_10775</name>
</gene>
<evidence type="ECO:0000259" key="7">
    <source>
        <dbReference type="Pfam" id="PF14322"/>
    </source>
</evidence>
<evidence type="ECO:0000256" key="5">
    <source>
        <dbReference type="ARBA" id="ARBA00023237"/>
    </source>
</evidence>